<dbReference type="FunFam" id="1.20.1070.10:FF:000044">
    <property type="entry name" value="Opsin, ultraviolet-sensitive"/>
    <property type="match status" value="1"/>
</dbReference>
<feature type="transmembrane region" description="Helical" evidence="15">
    <location>
        <begin position="177"/>
        <end position="197"/>
    </location>
</feature>
<dbReference type="GO" id="GO:0007601">
    <property type="term" value="P:visual perception"/>
    <property type="evidence" value="ECO:0007669"/>
    <property type="project" value="UniProtKB-KW"/>
</dbReference>
<dbReference type="PRINTS" id="PR00237">
    <property type="entry name" value="GPCRRHODOPSN"/>
</dbReference>
<dbReference type="GO" id="GO:0008020">
    <property type="term" value="F:G protein-coupled photoreceptor activity"/>
    <property type="evidence" value="ECO:0000318"/>
    <property type="project" value="GO_Central"/>
</dbReference>
<dbReference type="HOGENOM" id="CLU_462530_0_0_1"/>
<dbReference type="InterPro" id="IPR017452">
    <property type="entry name" value="GPCR_Rhodpsn_7TM"/>
</dbReference>
<dbReference type="OrthoDB" id="2101615at2759"/>
<dbReference type="InParanoid" id="E9G9R9"/>
<evidence type="ECO:0000256" key="7">
    <source>
        <dbReference type="ARBA" id="ARBA00022989"/>
    </source>
</evidence>
<dbReference type="GO" id="GO:0071482">
    <property type="term" value="P:cellular response to light stimulus"/>
    <property type="evidence" value="ECO:0000318"/>
    <property type="project" value="GO_Central"/>
</dbReference>
<dbReference type="Proteomes" id="UP000000305">
    <property type="component" value="Unassembled WGS sequence"/>
</dbReference>
<gene>
    <name evidence="18" type="primary">ARTHROPSIN2</name>
    <name evidence="18" type="ORF">DAPPUDRAFT_346939</name>
</gene>
<dbReference type="CDD" id="cd15083">
    <property type="entry name" value="7tmA_Melanopsin-like"/>
    <property type="match status" value="1"/>
</dbReference>
<evidence type="ECO:0000256" key="15">
    <source>
        <dbReference type="RuleBase" id="RU004951"/>
    </source>
</evidence>
<keyword evidence="11" id="KW-1015">Disulfide bond</keyword>
<keyword evidence="2 15" id="KW-0600">Photoreceptor protein</keyword>
<protein>
    <submittedName>
        <fullName evidence="18">Arthropsin2</fullName>
    </submittedName>
</protein>
<keyword evidence="5 15" id="KW-0812">Transmembrane</keyword>
<feature type="domain" description="G-protein coupled receptors family 1 profile" evidence="17">
    <location>
        <begin position="71"/>
        <end position="350"/>
    </location>
</feature>
<dbReference type="Gene3D" id="1.20.1070.10">
    <property type="entry name" value="Rhodopsin 7-helix transmembrane proteins"/>
    <property type="match status" value="1"/>
</dbReference>
<keyword evidence="12 15" id="KW-0675">Receptor</keyword>
<feature type="transmembrane region" description="Helical" evidence="15">
    <location>
        <begin position="223"/>
        <end position="251"/>
    </location>
</feature>
<dbReference type="Pfam" id="PF00001">
    <property type="entry name" value="7tm_1"/>
    <property type="match status" value="1"/>
</dbReference>
<dbReference type="InterPro" id="IPR001760">
    <property type="entry name" value="Opsin"/>
</dbReference>
<proteinExistence type="inferred from homology"/>
<keyword evidence="9 15" id="KW-0297">G-protein coupled receptor</keyword>
<evidence type="ECO:0000256" key="9">
    <source>
        <dbReference type="ARBA" id="ARBA00023040"/>
    </source>
</evidence>
<dbReference type="KEGG" id="dpx:DAPPUDRAFT_346939"/>
<reference evidence="18 19" key="1">
    <citation type="journal article" date="2011" name="Science">
        <title>The ecoresponsive genome of Daphnia pulex.</title>
        <authorList>
            <person name="Colbourne J.K."/>
            <person name="Pfrender M.E."/>
            <person name="Gilbert D."/>
            <person name="Thomas W.K."/>
            <person name="Tucker A."/>
            <person name="Oakley T.H."/>
            <person name="Tokishita S."/>
            <person name="Aerts A."/>
            <person name="Arnold G.J."/>
            <person name="Basu M.K."/>
            <person name="Bauer D.J."/>
            <person name="Caceres C.E."/>
            <person name="Carmel L."/>
            <person name="Casola C."/>
            <person name="Choi J.H."/>
            <person name="Detter J.C."/>
            <person name="Dong Q."/>
            <person name="Dusheyko S."/>
            <person name="Eads B.D."/>
            <person name="Frohlich T."/>
            <person name="Geiler-Samerotte K.A."/>
            <person name="Gerlach D."/>
            <person name="Hatcher P."/>
            <person name="Jogdeo S."/>
            <person name="Krijgsveld J."/>
            <person name="Kriventseva E.V."/>
            <person name="Kultz D."/>
            <person name="Laforsch C."/>
            <person name="Lindquist E."/>
            <person name="Lopez J."/>
            <person name="Manak J.R."/>
            <person name="Muller J."/>
            <person name="Pangilinan J."/>
            <person name="Patwardhan R.P."/>
            <person name="Pitluck S."/>
            <person name="Pritham E.J."/>
            <person name="Rechtsteiner A."/>
            <person name="Rho M."/>
            <person name="Rogozin I.B."/>
            <person name="Sakarya O."/>
            <person name="Salamov A."/>
            <person name="Schaack S."/>
            <person name="Shapiro H."/>
            <person name="Shiga Y."/>
            <person name="Skalitzky C."/>
            <person name="Smith Z."/>
            <person name="Souvorov A."/>
            <person name="Sung W."/>
            <person name="Tang Z."/>
            <person name="Tsuchiya D."/>
            <person name="Tu H."/>
            <person name="Vos H."/>
            <person name="Wang M."/>
            <person name="Wolf Y.I."/>
            <person name="Yamagata H."/>
            <person name="Yamada T."/>
            <person name="Ye Y."/>
            <person name="Shaw J.R."/>
            <person name="Andrews J."/>
            <person name="Crease T.J."/>
            <person name="Tang H."/>
            <person name="Lucas S.M."/>
            <person name="Robertson H.M."/>
            <person name="Bork P."/>
            <person name="Koonin E.V."/>
            <person name="Zdobnov E.M."/>
            <person name="Grigoriev I.V."/>
            <person name="Lynch M."/>
            <person name="Boore J.L."/>
        </authorList>
    </citation>
    <scope>NUCLEOTIDE SEQUENCE [LARGE SCALE GENOMIC DNA]</scope>
</reference>
<evidence type="ECO:0000256" key="14">
    <source>
        <dbReference type="ARBA" id="ARBA00023305"/>
    </source>
</evidence>
<dbReference type="eggNOG" id="KOG3656">
    <property type="taxonomic scope" value="Eukaryota"/>
</dbReference>
<evidence type="ECO:0000256" key="4">
    <source>
        <dbReference type="ARBA" id="ARBA00022606"/>
    </source>
</evidence>
<feature type="transmembrane region" description="Helical" evidence="15">
    <location>
        <begin position="333"/>
        <end position="352"/>
    </location>
</feature>
<feature type="region of interest" description="Disordered" evidence="16">
    <location>
        <begin position="420"/>
        <end position="446"/>
    </location>
</feature>
<evidence type="ECO:0000313" key="18">
    <source>
        <dbReference type="EMBL" id="EFX83618.1"/>
    </source>
</evidence>
<comment type="subcellular location">
    <subcellularLocation>
        <location evidence="1 15">Membrane</location>
        <topology evidence="1 15">Multi-pass membrane protein</topology>
    </subcellularLocation>
</comment>
<evidence type="ECO:0000256" key="11">
    <source>
        <dbReference type="ARBA" id="ARBA00023157"/>
    </source>
</evidence>
<sequence length="527" mass="59016">MWFNWTQVDASDVTSGANNETSIVSLDWDDWDASLWTPEQRRLLERGAIPREVHITLGVLLALIVLFGVAANSTILYVFSRFKRLRTPANVFIINLTICDFFACCLHPLAVYSAFRGRWSFGQTGCNLYGMGVAFFGLNSIVTLSAIACERYIVITSSSCRPVVAKWRITRRQAQRACVAIWIHCAALVSPPLLFGWSTYLPEGVLVTCSWDYTSRTTSNRLYYFYLLFFGFVLPVSVLTFCYVAIFRFIVRSSREMTRLIMTSDGRASFSKTTVSFRKRRRQTDVRTALIILSLAMLCYTAWTPYAIVSLIGQFGPVDEDGQPKKLSPMATAIPAFLAKTAIVFDPLVYGFSHPQFRSSVRQILRQHSVDSSANGGVRAGPNNTTMIVMRRPATRNCHSPRASSNVVFSSLSRSIRASNKETVSRKLSANDPSTSLAMSQQPSSNFRFPTHPDTAGNIQQLRKSIHIHLSLPLSLCAYHTNLQIYQLTANRNSGRASLDSIPLTRQRCDGQTNSIPVPVLLLFSFR</sequence>
<keyword evidence="3" id="KW-0597">Phosphoprotein</keyword>
<evidence type="ECO:0000259" key="17">
    <source>
        <dbReference type="PROSITE" id="PS50262"/>
    </source>
</evidence>
<dbReference type="GO" id="GO:0007602">
    <property type="term" value="P:phototransduction"/>
    <property type="evidence" value="ECO:0000318"/>
    <property type="project" value="GO_Central"/>
</dbReference>
<dbReference type="GO" id="GO:0007186">
    <property type="term" value="P:G protein-coupled receptor signaling pathway"/>
    <property type="evidence" value="ECO:0000318"/>
    <property type="project" value="GO_Central"/>
</dbReference>
<keyword evidence="10 15" id="KW-0472">Membrane</keyword>
<feature type="transmembrane region" description="Helical" evidence="15">
    <location>
        <begin position="53"/>
        <end position="79"/>
    </location>
</feature>
<keyword evidence="8 15" id="KW-0157">Chromophore</keyword>
<organism evidence="18 19">
    <name type="scientific">Daphnia pulex</name>
    <name type="common">Water flea</name>
    <dbReference type="NCBI Taxonomy" id="6669"/>
    <lineage>
        <taxon>Eukaryota</taxon>
        <taxon>Metazoa</taxon>
        <taxon>Ecdysozoa</taxon>
        <taxon>Arthropoda</taxon>
        <taxon>Crustacea</taxon>
        <taxon>Branchiopoda</taxon>
        <taxon>Diplostraca</taxon>
        <taxon>Cladocera</taxon>
        <taxon>Anomopoda</taxon>
        <taxon>Daphniidae</taxon>
        <taxon>Daphnia</taxon>
    </lineage>
</organism>
<keyword evidence="19" id="KW-1185">Reference proteome</keyword>
<evidence type="ECO:0000256" key="5">
    <source>
        <dbReference type="ARBA" id="ARBA00022692"/>
    </source>
</evidence>
<evidence type="ECO:0000256" key="13">
    <source>
        <dbReference type="ARBA" id="ARBA00023224"/>
    </source>
</evidence>
<keyword evidence="13 15" id="KW-0807">Transducer</keyword>
<evidence type="ECO:0000256" key="6">
    <source>
        <dbReference type="ARBA" id="ARBA00022925"/>
    </source>
</evidence>
<keyword evidence="7 15" id="KW-1133">Transmembrane helix</keyword>
<feature type="transmembrane region" description="Helical" evidence="15">
    <location>
        <begin position="127"/>
        <end position="149"/>
    </location>
</feature>
<dbReference type="PANTHER" id="PTHR24240">
    <property type="entry name" value="OPSIN"/>
    <property type="match status" value="1"/>
</dbReference>
<dbReference type="EMBL" id="GL732536">
    <property type="protein sequence ID" value="EFX83618.1"/>
    <property type="molecule type" value="Genomic_DNA"/>
</dbReference>
<evidence type="ECO:0000256" key="10">
    <source>
        <dbReference type="ARBA" id="ARBA00023136"/>
    </source>
</evidence>
<feature type="transmembrane region" description="Helical" evidence="15">
    <location>
        <begin position="288"/>
        <end position="313"/>
    </location>
</feature>
<keyword evidence="6 15" id="KW-0681">Retinal protein</keyword>
<dbReference type="SUPFAM" id="SSF81321">
    <property type="entry name" value="Family A G protein-coupled receptor-like"/>
    <property type="match status" value="1"/>
</dbReference>
<dbReference type="GO" id="GO:0005886">
    <property type="term" value="C:plasma membrane"/>
    <property type="evidence" value="ECO:0000318"/>
    <property type="project" value="GO_Central"/>
</dbReference>
<feature type="compositionally biased region" description="Polar residues" evidence="16">
    <location>
        <begin position="426"/>
        <end position="446"/>
    </location>
</feature>
<dbReference type="PROSITE" id="PS50262">
    <property type="entry name" value="G_PROTEIN_RECEP_F1_2"/>
    <property type="match status" value="1"/>
</dbReference>
<evidence type="ECO:0000256" key="3">
    <source>
        <dbReference type="ARBA" id="ARBA00022553"/>
    </source>
</evidence>
<evidence type="ECO:0000256" key="8">
    <source>
        <dbReference type="ARBA" id="ARBA00022991"/>
    </source>
</evidence>
<comment type="similarity">
    <text evidence="15">Belongs to the G-protein coupled receptor 1 family. Opsin subfamily.</text>
</comment>
<evidence type="ECO:0000256" key="2">
    <source>
        <dbReference type="ARBA" id="ARBA00022543"/>
    </source>
</evidence>
<evidence type="ECO:0000313" key="19">
    <source>
        <dbReference type="Proteomes" id="UP000000305"/>
    </source>
</evidence>
<keyword evidence="14" id="KW-0844">Vision</keyword>
<keyword evidence="4 15" id="KW-0716">Sensory transduction</keyword>
<evidence type="ECO:0000256" key="12">
    <source>
        <dbReference type="ARBA" id="ARBA00023170"/>
    </source>
</evidence>
<dbReference type="InterPro" id="IPR050125">
    <property type="entry name" value="GPCR_opsins"/>
</dbReference>
<feature type="transmembrane region" description="Helical" evidence="15">
    <location>
        <begin position="91"/>
        <end position="115"/>
    </location>
</feature>
<evidence type="ECO:0000256" key="1">
    <source>
        <dbReference type="ARBA" id="ARBA00004141"/>
    </source>
</evidence>
<dbReference type="AlphaFoldDB" id="E9G9R9"/>
<name>E9G9R9_DAPPU</name>
<dbReference type="PRINTS" id="PR00238">
    <property type="entry name" value="OPSIN"/>
</dbReference>
<accession>E9G9R9</accession>
<dbReference type="InterPro" id="IPR000276">
    <property type="entry name" value="GPCR_Rhodpsn"/>
</dbReference>
<evidence type="ECO:0000256" key="16">
    <source>
        <dbReference type="SAM" id="MobiDB-lite"/>
    </source>
</evidence>